<dbReference type="CDD" id="cd00609">
    <property type="entry name" value="AAT_like"/>
    <property type="match status" value="1"/>
</dbReference>
<evidence type="ECO:0000256" key="2">
    <source>
        <dbReference type="ARBA" id="ARBA00022898"/>
    </source>
</evidence>
<dbReference type="InterPro" id="IPR050478">
    <property type="entry name" value="Ethylene_sulfur-biosynth"/>
</dbReference>
<keyword evidence="7" id="KW-1185">Reference proteome</keyword>
<dbReference type="VEuPathDB" id="FungiDB:EYZ11_010669"/>
<dbReference type="SUPFAM" id="SSF53383">
    <property type="entry name" value="PLP-dependent transferases"/>
    <property type="match status" value="1"/>
</dbReference>
<sequence length="457" mass="51814">MWTLNYLPFALSIYFSLTAAEPTQTDFLSPRAGRAIELNQGWKKLNDSVLSKPYDPNRYPHGIINLGLAENWLIQKELSEYLMHNFTIDPLYHLTYGQGAAASPHLRKSLAKFINNYFHPYKNVSEYEIIVASGVTSLIDSIAWNTCSDNESIIIPQPLYNGFPTDIRLRSETKLLNASFLWDNHNYTLDDVFDPVMIRKSLDRAWNEKNGTVRGIVIANPHNPLGRCYSEEALKEIAHFCGEHKIHFISDEIYANSVFDNDKVSDPTLFTSVLSLNLTDIIDENLVHVMYGMSKDFGASGLRLGVLHSRNKNMTQAAYGVNLFSWPSYLAQDMWARLLDDETATHNFLNKNSARLADAYRNVTAWLEDKNIMYYQGGNAGLFVWAKLLPNLTSITPGQLVDACRAHGVNIGDGQNFLPEVTETGWFRITFSYPPDMLWLGLQRLEKTLKKLGIITA</sequence>
<feature type="domain" description="Aminotransferase class I/classII large" evidence="4">
    <location>
        <begin position="103"/>
        <end position="436"/>
    </location>
</feature>
<proteinExistence type="inferred from homology"/>
<reference evidence="6 7" key="1">
    <citation type="submission" date="2019-03" db="EMBL/GenBank/DDBJ databases">
        <title>The genome sequence of a newly discovered highly antifungal drug resistant Aspergillus species, Aspergillus tanneri NIH 1004.</title>
        <authorList>
            <person name="Mounaud S."/>
            <person name="Singh I."/>
            <person name="Joardar V."/>
            <person name="Pakala S."/>
            <person name="Pakala S."/>
            <person name="Venepally P."/>
            <person name="Hoover J."/>
            <person name="Nierman W."/>
            <person name="Chung J."/>
            <person name="Losada L."/>
        </authorList>
    </citation>
    <scope>NUCLEOTIDE SEQUENCE [LARGE SCALE GENOMIC DNA]</scope>
    <source>
        <strain evidence="6 7">NIH1004</strain>
    </source>
</reference>
<evidence type="ECO:0000313" key="6">
    <source>
        <dbReference type="EMBL" id="THC89881.1"/>
    </source>
</evidence>
<evidence type="ECO:0000256" key="3">
    <source>
        <dbReference type="SAM" id="SignalP"/>
    </source>
</evidence>
<accession>A0A4S3JA61</accession>
<dbReference type="InterPro" id="IPR015421">
    <property type="entry name" value="PyrdxlP-dep_Trfase_major"/>
</dbReference>
<organism evidence="6 7">
    <name type="scientific">Aspergillus tanneri</name>
    <dbReference type="NCBI Taxonomy" id="1220188"/>
    <lineage>
        <taxon>Eukaryota</taxon>
        <taxon>Fungi</taxon>
        <taxon>Dikarya</taxon>
        <taxon>Ascomycota</taxon>
        <taxon>Pezizomycotina</taxon>
        <taxon>Eurotiomycetes</taxon>
        <taxon>Eurotiomycetidae</taxon>
        <taxon>Eurotiales</taxon>
        <taxon>Aspergillaceae</taxon>
        <taxon>Aspergillus</taxon>
        <taxon>Aspergillus subgen. Circumdati</taxon>
    </lineage>
</organism>
<dbReference type="GO" id="GO:0006520">
    <property type="term" value="P:amino acid metabolic process"/>
    <property type="evidence" value="ECO:0007669"/>
    <property type="project" value="TreeGrafter"/>
</dbReference>
<name>A0A4S3JA61_9EURO</name>
<dbReference type="PRINTS" id="PR00753">
    <property type="entry name" value="ACCSYNTHASE"/>
</dbReference>
<dbReference type="OrthoDB" id="7042322at2759"/>
<dbReference type="RefSeq" id="XP_033424368.1">
    <property type="nucleotide sequence ID" value="XM_033573816.1"/>
</dbReference>
<evidence type="ECO:0000313" key="8">
    <source>
        <dbReference type="Proteomes" id="UP000324241"/>
    </source>
</evidence>
<dbReference type="InterPro" id="IPR004839">
    <property type="entry name" value="Aminotransferase_I/II_large"/>
</dbReference>
<evidence type="ECO:0000256" key="1">
    <source>
        <dbReference type="ARBA" id="ARBA00007441"/>
    </source>
</evidence>
<dbReference type="EMBL" id="QUQM01000006">
    <property type="protein sequence ID" value="KAA8645007.1"/>
    <property type="molecule type" value="Genomic_DNA"/>
</dbReference>
<dbReference type="AlphaFoldDB" id="A0A4S3JA61"/>
<dbReference type="PROSITE" id="PS00105">
    <property type="entry name" value="AA_TRANSFER_CLASS_1"/>
    <property type="match status" value="1"/>
</dbReference>
<keyword evidence="3" id="KW-0732">Signal</keyword>
<protein>
    <recommendedName>
        <fullName evidence="4">Aminotransferase class I/classII large domain-containing protein</fullName>
    </recommendedName>
</protein>
<dbReference type="EMBL" id="SOSA01000590">
    <property type="protein sequence ID" value="THC89881.1"/>
    <property type="molecule type" value="Genomic_DNA"/>
</dbReference>
<dbReference type="Gene3D" id="3.40.640.10">
    <property type="entry name" value="Type I PLP-dependent aspartate aminotransferase-like (Major domain)"/>
    <property type="match status" value="1"/>
</dbReference>
<dbReference type="PANTHER" id="PTHR43795">
    <property type="entry name" value="BIFUNCTIONAL ASPARTATE AMINOTRANSFERASE AND GLUTAMATE/ASPARTATE-PREPHENATE AMINOTRANSFERASE-RELATED"/>
    <property type="match status" value="1"/>
</dbReference>
<evidence type="ECO:0000313" key="7">
    <source>
        <dbReference type="Proteomes" id="UP000308092"/>
    </source>
</evidence>
<dbReference type="Pfam" id="PF00155">
    <property type="entry name" value="Aminotran_1_2"/>
    <property type="match status" value="1"/>
</dbReference>
<comment type="similarity">
    <text evidence="1">Belongs to the class-I pyridoxal-phosphate-dependent aminotransferase family.</text>
</comment>
<dbReference type="STRING" id="1220188.A0A4S3JA61"/>
<dbReference type="Proteomes" id="UP000308092">
    <property type="component" value="Unassembled WGS sequence"/>
</dbReference>
<dbReference type="GO" id="GO:0008483">
    <property type="term" value="F:transaminase activity"/>
    <property type="evidence" value="ECO:0007669"/>
    <property type="project" value="TreeGrafter"/>
</dbReference>
<evidence type="ECO:0000313" key="5">
    <source>
        <dbReference type="EMBL" id="KAA8645007.1"/>
    </source>
</evidence>
<feature type="signal peptide" evidence="3">
    <location>
        <begin position="1"/>
        <end position="20"/>
    </location>
</feature>
<dbReference type="GO" id="GO:0030170">
    <property type="term" value="F:pyridoxal phosphate binding"/>
    <property type="evidence" value="ECO:0007669"/>
    <property type="project" value="InterPro"/>
</dbReference>
<dbReference type="Gene3D" id="3.90.1150.10">
    <property type="entry name" value="Aspartate Aminotransferase, domain 1"/>
    <property type="match status" value="1"/>
</dbReference>
<dbReference type="GeneID" id="54331920"/>
<keyword evidence="2" id="KW-0663">Pyridoxal phosphate</keyword>
<dbReference type="InterPro" id="IPR015422">
    <property type="entry name" value="PyrdxlP-dep_Trfase_small"/>
</dbReference>
<dbReference type="PANTHER" id="PTHR43795:SF39">
    <property type="entry name" value="AMINOTRANSFERASE CLASS I_CLASSII DOMAIN-CONTAINING PROTEIN"/>
    <property type="match status" value="1"/>
</dbReference>
<gene>
    <name evidence="5" type="ORF">ATNIH1004_009218</name>
    <name evidence="6" type="ORF">EYZ11_010669</name>
</gene>
<dbReference type="InterPro" id="IPR004838">
    <property type="entry name" value="NHTrfase_class1_PyrdxlP-BS"/>
</dbReference>
<feature type="chain" id="PRO_5033832750" description="Aminotransferase class I/classII large domain-containing protein" evidence="3">
    <location>
        <begin position="21"/>
        <end position="457"/>
    </location>
</feature>
<comment type="caution">
    <text evidence="6">The sequence shown here is derived from an EMBL/GenBank/DDBJ whole genome shotgun (WGS) entry which is preliminary data.</text>
</comment>
<reference evidence="5 8" key="2">
    <citation type="submission" date="2019-08" db="EMBL/GenBank/DDBJ databases">
        <title>The genome sequence of a newly discovered highly antifungal drug resistant Aspergillus species, Aspergillus tanneri NIH 1004.</title>
        <authorList>
            <person name="Mounaud S."/>
            <person name="Singh I."/>
            <person name="Joardar V."/>
            <person name="Pakala S."/>
            <person name="Pakala S."/>
            <person name="Venepally P."/>
            <person name="Chung J.K."/>
            <person name="Losada L."/>
            <person name="Nierman W.C."/>
        </authorList>
    </citation>
    <scope>NUCLEOTIDE SEQUENCE [LARGE SCALE GENOMIC DNA]</scope>
    <source>
        <strain evidence="5 8">NIH1004</strain>
    </source>
</reference>
<dbReference type="InterPro" id="IPR015424">
    <property type="entry name" value="PyrdxlP-dep_Trfase"/>
</dbReference>
<dbReference type="Proteomes" id="UP000324241">
    <property type="component" value="Unassembled WGS sequence"/>
</dbReference>
<evidence type="ECO:0000259" key="4">
    <source>
        <dbReference type="Pfam" id="PF00155"/>
    </source>
</evidence>